<dbReference type="OrthoDB" id="9807519at2"/>
<reference evidence="2 3" key="1">
    <citation type="submission" date="2019-04" db="EMBL/GenBank/DDBJ databases">
        <authorList>
            <person name="Feng G."/>
            <person name="Zhang J."/>
            <person name="Zhu H."/>
        </authorList>
    </citation>
    <scope>NUCLEOTIDE SEQUENCE [LARGE SCALE GENOMIC DNA]</scope>
    <source>
        <strain evidence="2 3">JCM 19491</strain>
    </source>
</reference>
<dbReference type="AlphaFoldDB" id="A0A4Z0MR16"/>
<dbReference type="InterPro" id="IPR013780">
    <property type="entry name" value="Glyco_hydro_b"/>
</dbReference>
<protein>
    <recommendedName>
        <fullName evidence="1">Alpha galactosidase C-terminal domain-containing protein</fullName>
    </recommendedName>
</protein>
<dbReference type="InterPro" id="IPR041233">
    <property type="entry name" value="Melibiase_C"/>
</dbReference>
<dbReference type="SUPFAM" id="SSF51011">
    <property type="entry name" value="Glycosyl hydrolase domain"/>
    <property type="match status" value="1"/>
</dbReference>
<evidence type="ECO:0000313" key="3">
    <source>
        <dbReference type="Proteomes" id="UP000298284"/>
    </source>
</evidence>
<dbReference type="Pfam" id="PF17801">
    <property type="entry name" value="Melibiase_C"/>
    <property type="match status" value="1"/>
</dbReference>
<name>A0A4Z0MR16_9BACT</name>
<dbReference type="RefSeq" id="WP_135528448.1">
    <property type="nucleotide sequence ID" value="NZ_SRKZ01000001.1"/>
</dbReference>
<comment type="caution">
    <text evidence="2">The sequence shown here is derived from an EMBL/GenBank/DDBJ whole genome shotgun (WGS) entry which is preliminary data.</text>
</comment>
<dbReference type="EMBL" id="SRKZ01000001">
    <property type="protein sequence ID" value="TGD82283.1"/>
    <property type="molecule type" value="Genomic_DNA"/>
</dbReference>
<evidence type="ECO:0000259" key="1">
    <source>
        <dbReference type="Pfam" id="PF17801"/>
    </source>
</evidence>
<dbReference type="Gene3D" id="2.60.40.1180">
    <property type="entry name" value="Golgi alpha-mannosidase II"/>
    <property type="match status" value="1"/>
</dbReference>
<evidence type="ECO:0000313" key="2">
    <source>
        <dbReference type="EMBL" id="TGD82283.1"/>
    </source>
</evidence>
<gene>
    <name evidence="2" type="ORF">EU557_00390</name>
</gene>
<proteinExistence type="predicted"/>
<feature type="domain" description="Alpha galactosidase C-terminal" evidence="1">
    <location>
        <begin position="26"/>
        <end position="73"/>
    </location>
</feature>
<organism evidence="2 3">
    <name type="scientific">Hymenobacter wooponensis</name>
    <dbReference type="NCBI Taxonomy" id="1525360"/>
    <lineage>
        <taxon>Bacteria</taxon>
        <taxon>Pseudomonadati</taxon>
        <taxon>Bacteroidota</taxon>
        <taxon>Cytophagia</taxon>
        <taxon>Cytophagales</taxon>
        <taxon>Hymenobacteraceae</taxon>
        <taxon>Hymenobacter</taxon>
    </lineage>
</organism>
<dbReference type="Proteomes" id="UP000298284">
    <property type="component" value="Unassembled WGS sequence"/>
</dbReference>
<accession>A0A4Z0MR16</accession>
<keyword evidence="3" id="KW-1185">Reference proteome</keyword>
<sequence>MQNTGGTIQFLVYTKNPYRPIPADSAKVSINFAQLGLSGPCTVRDLWTGKELGQVAGEFAPYVRRHGAKLYRISKVKK</sequence>